<protein>
    <recommendedName>
        <fullName evidence="6">t-SNARE coiled-coil homology domain-containing protein</fullName>
    </recommendedName>
</protein>
<dbReference type="GO" id="GO:0006886">
    <property type="term" value="P:intracellular protein transport"/>
    <property type="evidence" value="ECO:0007669"/>
    <property type="project" value="InterPro"/>
</dbReference>
<gene>
    <name evidence="7" type="ORF">Cfor_02503</name>
</gene>
<dbReference type="Pfam" id="PF04910">
    <property type="entry name" value="Tcf25"/>
    <property type="match status" value="1"/>
</dbReference>
<keyword evidence="3" id="KW-0813">Transport</keyword>
<comment type="caution">
    <text evidence="7">The sequence shown here is derived from an EMBL/GenBank/DDBJ whole genome shotgun (WGS) entry which is preliminary data.</text>
</comment>
<dbReference type="GO" id="GO:0016020">
    <property type="term" value="C:membrane"/>
    <property type="evidence" value="ECO:0007669"/>
    <property type="project" value="UniProtKB-SubCell"/>
</dbReference>
<feature type="region of interest" description="Disordered" evidence="5">
    <location>
        <begin position="1"/>
        <end position="20"/>
    </location>
</feature>
<dbReference type="SMART" id="SM00397">
    <property type="entry name" value="t_SNARE"/>
    <property type="match status" value="1"/>
</dbReference>
<dbReference type="InterPro" id="IPR006012">
    <property type="entry name" value="Syntaxin/epimorphin_CS"/>
</dbReference>
<dbReference type="InterPro" id="IPR010989">
    <property type="entry name" value="SNARE"/>
</dbReference>
<dbReference type="CDD" id="cd15875">
    <property type="entry name" value="SNARE_syntaxin7"/>
    <property type="match status" value="1"/>
</dbReference>
<comment type="similarity">
    <text evidence="2 4">Belongs to the syntaxin family.</text>
</comment>
<dbReference type="InterPro" id="IPR006011">
    <property type="entry name" value="Syntaxin_N"/>
</dbReference>
<dbReference type="GO" id="GO:0016192">
    <property type="term" value="P:vesicle-mediated transport"/>
    <property type="evidence" value="ECO:0007669"/>
    <property type="project" value="InterPro"/>
</dbReference>
<dbReference type="PROSITE" id="PS00914">
    <property type="entry name" value="SYNTAXIN"/>
    <property type="match status" value="1"/>
</dbReference>
<dbReference type="InterPro" id="IPR006994">
    <property type="entry name" value="TCF25/Rqc1"/>
</dbReference>
<dbReference type="FunFam" id="1.20.58.70:FF:000006">
    <property type="entry name" value="Syntaxin 7"/>
    <property type="match status" value="1"/>
</dbReference>
<organism evidence="7 8">
    <name type="scientific">Coptotermes formosanus</name>
    <name type="common">Formosan subterranean termite</name>
    <dbReference type="NCBI Taxonomy" id="36987"/>
    <lineage>
        <taxon>Eukaryota</taxon>
        <taxon>Metazoa</taxon>
        <taxon>Ecdysozoa</taxon>
        <taxon>Arthropoda</taxon>
        <taxon>Hexapoda</taxon>
        <taxon>Insecta</taxon>
        <taxon>Pterygota</taxon>
        <taxon>Neoptera</taxon>
        <taxon>Polyneoptera</taxon>
        <taxon>Dictyoptera</taxon>
        <taxon>Blattodea</taxon>
        <taxon>Blattoidea</taxon>
        <taxon>Termitoidae</taxon>
        <taxon>Rhinotermitidae</taxon>
        <taxon>Coptotermes</taxon>
    </lineage>
</organism>
<dbReference type="PANTHER" id="PTHR22684">
    <property type="entry name" value="NULP1-RELATED"/>
    <property type="match status" value="1"/>
</dbReference>
<keyword evidence="3" id="KW-0532">Neurotransmitter transport</keyword>
<dbReference type="GO" id="GO:1990112">
    <property type="term" value="C:RQC complex"/>
    <property type="evidence" value="ECO:0007669"/>
    <property type="project" value="TreeGrafter"/>
</dbReference>
<evidence type="ECO:0000259" key="6">
    <source>
        <dbReference type="PROSITE" id="PS50192"/>
    </source>
</evidence>
<dbReference type="CDD" id="cd00179">
    <property type="entry name" value="SynN"/>
    <property type="match status" value="1"/>
</dbReference>
<feature type="region of interest" description="Disordered" evidence="5">
    <location>
        <begin position="433"/>
        <end position="498"/>
    </location>
</feature>
<dbReference type="GO" id="GO:0006836">
    <property type="term" value="P:neurotransmitter transport"/>
    <property type="evidence" value="ECO:0007669"/>
    <property type="project" value="UniProtKB-KW"/>
</dbReference>
<evidence type="ECO:0000256" key="3">
    <source>
        <dbReference type="ARBA" id="ARBA00022775"/>
    </source>
</evidence>
<evidence type="ECO:0000256" key="1">
    <source>
        <dbReference type="ARBA" id="ARBA00004211"/>
    </source>
</evidence>
<evidence type="ECO:0000256" key="5">
    <source>
        <dbReference type="SAM" id="MobiDB-lite"/>
    </source>
</evidence>
<feature type="domain" description="T-SNARE coiled-coil homology" evidence="6">
    <location>
        <begin position="173"/>
        <end position="235"/>
    </location>
</feature>
<dbReference type="SMART" id="SM00503">
    <property type="entry name" value="SynN"/>
    <property type="match status" value="1"/>
</dbReference>
<keyword evidence="8" id="KW-1185">Reference proteome</keyword>
<evidence type="ECO:0000313" key="8">
    <source>
        <dbReference type="Proteomes" id="UP000502823"/>
    </source>
</evidence>
<dbReference type="GO" id="GO:0005484">
    <property type="term" value="F:SNAP receptor activity"/>
    <property type="evidence" value="ECO:0007669"/>
    <property type="project" value="InterPro"/>
</dbReference>
<feature type="region of interest" description="Disordered" evidence="5">
    <location>
        <begin position="401"/>
        <end position="421"/>
    </location>
</feature>
<sequence length="1038" mass="118308">MEGNYSYSSYHNGGPGREKDFQKLSQTIGTSIQKIQQNVSSMQKMVNQLGTPQDSQELRNQLHQIQHYTQQLSKDTSANLKELTGLFHPASSSEQRQWKMQKERLTEEFTAALNLFQETQRIAAQKEKEQMQRVRANSGLGDLFGGGRHSEQLIELQDSSGQQDAQVMDEMNLQILEEQEQAIRQLESDISDVNQIFKELGAMVHEQGEVIDSIEASVEKTEVFVSEGASQLRQASNYQVAKLAMLKVGIHDTLFHQSLRGIAAGTKSETARKMCSMQINQTSEEEVYPSNLSHCHFGCDCWYNYLAGLKLSTYGPTQKEGLYSRNCWCHMCSYLTNYMDQDIDYTKELLDTCRIVGLGQEYSYNILAVNARLNPNYDMKGVDLSFVLVVLRKLQGGKDFANDLPNDYSDPDSELEVTGGAKKKQLNVNRYDLLNQESHSESEVKEDDDNETEAANAPEEVDGARESLGRRKKKKKKKRKPEFKPWSNHISSEDNLKLEQDEQSAVACETTVVNPSVCSFSKDSVGSRKPVLHVSHRNLDPDKELKRKFGSRVVQNEQSKRRGHGRGYLKSTWLVSPQGTWPPIGKLGLSMKLVGSSHHDCVYFKYEHNINYQKIQKRFLQAVDSLDHTHVVAIVDEHPYHVDALIQLSDICKMGEDLQTAAKVIERALYCLECAFHPLFNMAKGNCRLDYRIQENRAFFVTLFNHLTFVGQRACYRTALELCRLLLSLDPDEDPLAVILCIDFYALRAVKYEWLIRAYEEWEPIRNVSQLPNFAFSVAMAYFHLDEDPESEKRLMANNLLQKALIMFPGVLLPLLDKCAIQPDSRVSRHPFFTTIGVMSQSPALSQLIQLYVCRNYHMWKECGMLHWLERNVHVVLDRVDKGDALVEECEVKRKRNYQRAPRNILRHIILSDIKEAMAVPAEDYAEAVLIYDPLPPRDSVDLYVRSKLPKGGEHYNTVTTFFRSLLPNFTFNQPVPAVDDQYMDNDEAREAVEGAMAAQVATSVLDALRALLRLSFQHDVPDNANVEEDSEDSEEGV</sequence>
<evidence type="ECO:0000256" key="2">
    <source>
        <dbReference type="ARBA" id="ARBA00009063"/>
    </source>
</evidence>
<dbReference type="SUPFAM" id="SSF47661">
    <property type="entry name" value="t-snare proteins"/>
    <property type="match status" value="1"/>
</dbReference>
<dbReference type="OrthoDB" id="205993at2759"/>
<feature type="compositionally biased region" description="Polar residues" evidence="5">
    <location>
        <begin position="1"/>
        <end position="11"/>
    </location>
</feature>
<dbReference type="Proteomes" id="UP000502823">
    <property type="component" value="Unassembled WGS sequence"/>
</dbReference>
<name>A0A6L2PTQ1_COPFO</name>
<dbReference type="FunCoup" id="A0A6L2PTQ1">
    <property type="interactions" value="2130"/>
</dbReference>
<reference evidence="8" key="1">
    <citation type="submission" date="2020-01" db="EMBL/GenBank/DDBJ databases">
        <title>Draft genome sequence of the Termite Coptotermes fromosanus.</title>
        <authorList>
            <person name="Itakura S."/>
            <person name="Yosikawa Y."/>
            <person name="Umezawa K."/>
        </authorList>
    </citation>
    <scope>NUCLEOTIDE SEQUENCE [LARGE SCALE GENOMIC DNA]</scope>
</reference>
<comment type="subcellular location">
    <subcellularLocation>
        <location evidence="1">Membrane</location>
        <topology evidence="1">Single-pass type IV membrane protein</topology>
    </subcellularLocation>
</comment>
<dbReference type="AlphaFoldDB" id="A0A6L2PTQ1"/>
<dbReference type="EMBL" id="BLKM01000416">
    <property type="protein sequence ID" value="GFG33197.1"/>
    <property type="molecule type" value="Genomic_DNA"/>
</dbReference>
<dbReference type="Gene3D" id="1.20.58.70">
    <property type="match status" value="1"/>
</dbReference>
<dbReference type="Pfam" id="PF14523">
    <property type="entry name" value="Syntaxin_2"/>
    <property type="match status" value="1"/>
</dbReference>
<dbReference type="InParanoid" id="A0A6L2PTQ1"/>
<feature type="compositionally biased region" description="Basic residues" evidence="5">
    <location>
        <begin position="470"/>
        <end position="481"/>
    </location>
</feature>
<dbReference type="InterPro" id="IPR000727">
    <property type="entry name" value="T_SNARE_dom"/>
</dbReference>
<proteinExistence type="inferred from homology"/>
<dbReference type="PROSITE" id="PS50192">
    <property type="entry name" value="T_SNARE"/>
    <property type="match status" value="1"/>
</dbReference>
<accession>A0A6L2PTQ1</accession>
<dbReference type="Gene3D" id="1.20.5.110">
    <property type="match status" value="1"/>
</dbReference>
<evidence type="ECO:0000256" key="4">
    <source>
        <dbReference type="RuleBase" id="RU003858"/>
    </source>
</evidence>
<dbReference type="PANTHER" id="PTHR22684:SF0">
    <property type="entry name" value="RIBOSOME QUALITY CONTROL COMPLEX SUBUNIT TCF25"/>
    <property type="match status" value="1"/>
</dbReference>
<evidence type="ECO:0000313" key="7">
    <source>
        <dbReference type="EMBL" id="GFG33197.1"/>
    </source>
</evidence>